<feature type="coiled-coil region" evidence="1">
    <location>
        <begin position="185"/>
        <end position="233"/>
    </location>
</feature>
<feature type="region of interest" description="Disordered" evidence="2">
    <location>
        <begin position="111"/>
        <end position="134"/>
    </location>
</feature>
<feature type="region of interest" description="Disordered" evidence="2">
    <location>
        <begin position="1"/>
        <end position="95"/>
    </location>
</feature>
<feature type="compositionally biased region" description="Basic and acidic residues" evidence="2">
    <location>
        <begin position="119"/>
        <end position="130"/>
    </location>
</feature>
<dbReference type="PANTHER" id="PTHR31071">
    <property type="entry name" value="GB|AAF24581.1"/>
    <property type="match status" value="1"/>
</dbReference>
<name>A0A7J0HFX0_9ERIC</name>
<keyword evidence="1" id="KW-0175">Coiled coil</keyword>
<proteinExistence type="predicted"/>
<dbReference type="OrthoDB" id="1927957at2759"/>
<evidence type="ECO:0000256" key="2">
    <source>
        <dbReference type="SAM" id="MobiDB-lite"/>
    </source>
</evidence>
<dbReference type="PANTHER" id="PTHR31071:SF2">
    <property type="entry name" value="ACTIN CYTOSKELETON-REGULATORY COMPLEX PAN-LIKE PROTEIN"/>
    <property type="match status" value="1"/>
</dbReference>
<sequence length="525" mass="59022">MKITSKTDIPAILSSKALNHSPDSDLLPKPKPHRPPRRKANCSAAGVRLRRDGAPSGRRSRPETPLLQWKFDDGVKEQRPPPETSRENRRKRKVAVSGRKLAAVLWRLLPPEVPPSTGHGEKSDFPKKGPFDPTFQFSNSAMEGATKWDPICLKTSDEAQQIYGHSKHLNQQVHAISAISAMEDYEKERKARELIEEVCNELANEIGEDKAEVEALKRESMKLREEVEDERKMLQMAEVWREERCQMKLIDAKVMLEEKYSQMNKLVADLEAFLISRNATPDVEEMRKAEFLIQAATSVNIEEIKEFTYEPPNPDDIYSVFEEVNFGGANEREIEPCVGYSPASRASKIHTVSPDVNVFNKDSTQRHSSAYVDHSGDEEDESGWETVSHLEDQGSSYSPEGSDPSVNKICCDSNVSESRTEWQENECPNNGENFKMMSVDGMNGRLSNGSINSSDRGSAKGEISPADLVGQWSSPESGNPHIARGMKGCIEWPRGMQKSSLKAKLLEARMESQKIQLKQVLKQRI</sequence>
<dbReference type="AlphaFoldDB" id="A0A7J0HFX0"/>
<evidence type="ECO:0000313" key="3">
    <source>
        <dbReference type="EMBL" id="GFZ22013.1"/>
    </source>
</evidence>
<feature type="compositionally biased region" description="Basic and acidic residues" evidence="2">
    <location>
        <begin position="70"/>
        <end position="87"/>
    </location>
</feature>
<evidence type="ECO:0000256" key="1">
    <source>
        <dbReference type="SAM" id="Coils"/>
    </source>
</evidence>
<organism evidence="3 4">
    <name type="scientific">Actinidia rufa</name>
    <dbReference type="NCBI Taxonomy" id="165716"/>
    <lineage>
        <taxon>Eukaryota</taxon>
        <taxon>Viridiplantae</taxon>
        <taxon>Streptophyta</taxon>
        <taxon>Embryophyta</taxon>
        <taxon>Tracheophyta</taxon>
        <taxon>Spermatophyta</taxon>
        <taxon>Magnoliopsida</taxon>
        <taxon>eudicotyledons</taxon>
        <taxon>Gunneridae</taxon>
        <taxon>Pentapetalae</taxon>
        <taxon>asterids</taxon>
        <taxon>Ericales</taxon>
        <taxon>Actinidiaceae</taxon>
        <taxon>Actinidia</taxon>
    </lineage>
</organism>
<dbReference type="EMBL" id="BJWL01000029">
    <property type="protein sequence ID" value="GFZ22013.1"/>
    <property type="molecule type" value="Genomic_DNA"/>
</dbReference>
<feature type="region of interest" description="Disordered" evidence="2">
    <location>
        <begin position="371"/>
        <end position="405"/>
    </location>
</feature>
<comment type="caution">
    <text evidence="3">The sequence shown here is derived from an EMBL/GenBank/DDBJ whole genome shotgun (WGS) entry which is preliminary data.</text>
</comment>
<dbReference type="InterPro" id="IPR043424">
    <property type="entry name" value="BLT-like"/>
</dbReference>
<protein>
    <submittedName>
        <fullName evidence="3">Uncharacterized protein</fullName>
    </submittedName>
</protein>
<accession>A0A7J0HFX0</accession>
<keyword evidence="4" id="KW-1185">Reference proteome</keyword>
<evidence type="ECO:0000313" key="4">
    <source>
        <dbReference type="Proteomes" id="UP000585474"/>
    </source>
</evidence>
<feature type="compositionally biased region" description="Basic residues" evidence="2">
    <location>
        <begin position="30"/>
        <end position="40"/>
    </location>
</feature>
<gene>
    <name evidence="3" type="ORF">Acr_29g0011750</name>
</gene>
<dbReference type="Proteomes" id="UP000585474">
    <property type="component" value="Unassembled WGS sequence"/>
</dbReference>
<reference evidence="3 4" key="1">
    <citation type="submission" date="2019-07" db="EMBL/GenBank/DDBJ databases">
        <title>De Novo Assembly of kiwifruit Actinidia rufa.</title>
        <authorList>
            <person name="Sugita-Konishi S."/>
            <person name="Sato K."/>
            <person name="Mori E."/>
            <person name="Abe Y."/>
            <person name="Kisaki G."/>
            <person name="Hamano K."/>
            <person name="Suezawa K."/>
            <person name="Otani M."/>
            <person name="Fukuda T."/>
            <person name="Manabe T."/>
            <person name="Gomi K."/>
            <person name="Tabuchi M."/>
            <person name="Akimitsu K."/>
            <person name="Kataoka I."/>
        </authorList>
    </citation>
    <scope>NUCLEOTIDE SEQUENCE [LARGE SCALE GENOMIC DNA]</scope>
    <source>
        <strain evidence="4">cv. Fuchu</strain>
    </source>
</reference>